<gene>
    <name evidence="1" type="ORF">IPJ38_10610</name>
</gene>
<evidence type="ECO:0000313" key="1">
    <source>
        <dbReference type="EMBL" id="MBK7415481.1"/>
    </source>
</evidence>
<comment type="caution">
    <text evidence="1">The sequence shown here is derived from an EMBL/GenBank/DDBJ whole genome shotgun (WGS) entry which is preliminary data.</text>
</comment>
<accession>A0A935KB29</accession>
<sequence>MLQEKDSPPSMTDRGLRVALIFALAAERLSAYYEHHQWLTEAQGASLAADWLRRSKLTIEFKERRQLSALSDQFARLIAATLSREAGLYTAHEMMESLDPNYHSELAETLMMECEKLLDDGLAG</sequence>
<reference evidence="1 2" key="1">
    <citation type="submission" date="2020-10" db="EMBL/GenBank/DDBJ databases">
        <title>Connecting structure to function with the recovery of over 1000 high-quality activated sludge metagenome-assembled genomes encoding full-length rRNA genes using long-read sequencing.</title>
        <authorList>
            <person name="Singleton C.M."/>
            <person name="Petriglieri F."/>
            <person name="Kristensen J.M."/>
            <person name="Kirkegaard R.H."/>
            <person name="Michaelsen T.Y."/>
            <person name="Andersen M.H."/>
            <person name="Karst S.M."/>
            <person name="Dueholm M.S."/>
            <person name="Nielsen P.H."/>
            <person name="Albertsen M."/>
        </authorList>
    </citation>
    <scope>NUCLEOTIDE SEQUENCE [LARGE SCALE GENOMIC DNA]</scope>
    <source>
        <strain evidence="1">EsbW_18-Q3-R4-48_BATAC.463</strain>
    </source>
</reference>
<dbReference type="EMBL" id="JADJMS010000020">
    <property type="protein sequence ID" value="MBK7415481.1"/>
    <property type="molecule type" value="Genomic_DNA"/>
</dbReference>
<protein>
    <submittedName>
        <fullName evidence="1">Uncharacterized protein</fullName>
    </submittedName>
</protein>
<name>A0A935KB29_9RHOO</name>
<evidence type="ECO:0000313" key="2">
    <source>
        <dbReference type="Proteomes" id="UP000739411"/>
    </source>
</evidence>
<dbReference type="AlphaFoldDB" id="A0A935KB29"/>
<proteinExistence type="predicted"/>
<organism evidence="1 2">
    <name type="scientific">Candidatus Dechloromonas phosphorivorans</name>
    <dbReference type="NCBI Taxonomy" id="2899244"/>
    <lineage>
        <taxon>Bacteria</taxon>
        <taxon>Pseudomonadati</taxon>
        <taxon>Pseudomonadota</taxon>
        <taxon>Betaproteobacteria</taxon>
        <taxon>Rhodocyclales</taxon>
        <taxon>Azonexaceae</taxon>
        <taxon>Dechloromonas</taxon>
    </lineage>
</organism>
<dbReference type="Proteomes" id="UP000739411">
    <property type="component" value="Unassembled WGS sequence"/>
</dbReference>